<reference evidence="5 6" key="2">
    <citation type="submission" date="2018-07" db="EMBL/GenBank/DDBJ databases">
        <title>Diversity of Mesorhizobium strains in Brazil.</title>
        <authorList>
            <person name="Helene L.C.F."/>
            <person name="Dall'Agnol R."/>
            <person name="Delamuta J.R.M."/>
            <person name="Hungria M."/>
        </authorList>
    </citation>
    <scope>NUCLEOTIDE SEQUENCE [LARGE SCALE GENOMIC DNA]</scope>
    <source>
        <strain evidence="5 6">CNPSo 3140</strain>
    </source>
</reference>
<accession>A0A330H1Z2</accession>
<dbReference type="SUPFAM" id="SSF82679">
    <property type="entry name" value="N-utilization substance G protein NusG, N-terminal domain"/>
    <property type="match status" value="1"/>
</dbReference>
<keyword evidence="3" id="KW-0804">Transcription</keyword>
<dbReference type="PANTHER" id="PTHR30265">
    <property type="entry name" value="RHO-INTERACTING TRANSCRIPTION TERMINATION FACTOR NUSG"/>
    <property type="match status" value="1"/>
</dbReference>
<feature type="domain" description="NusG-like N-terminal" evidence="4">
    <location>
        <begin position="11"/>
        <end position="115"/>
    </location>
</feature>
<sequence length="182" mass="19836">MLAAAGMDGPEAHWYVLRVEDRADIAVDKSLEDANVERVMLHTEVEPKRRGGRKHQSLEPVRLPSFPGYIFVKVVSCPVTWAGLRTIKSVLGPIGGCDNPSPVSEQEIVKFQARIAQDPEAIRLLTNALKAGDKVAIDSGPFAGFEAVVLMLGDKRKVSVEVDIFGRKTAIGFDLAEVTKLD</sequence>
<dbReference type="InterPro" id="IPR014722">
    <property type="entry name" value="Rib_uL2_dom2"/>
</dbReference>
<dbReference type="GO" id="GO:0031564">
    <property type="term" value="P:transcription antitermination"/>
    <property type="evidence" value="ECO:0007669"/>
    <property type="project" value="UniProtKB-KW"/>
</dbReference>
<dbReference type="OrthoDB" id="7909051at2"/>
<keyword evidence="2" id="KW-0805">Transcription regulation</keyword>
<dbReference type="EMBL" id="QMBQ01000004">
    <property type="protein sequence ID" value="RAZ76455.1"/>
    <property type="molecule type" value="Genomic_DNA"/>
</dbReference>
<evidence type="ECO:0000313" key="6">
    <source>
        <dbReference type="Proteomes" id="UP000251956"/>
    </source>
</evidence>
<protein>
    <submittedName>
        <fullName evidence="5">Transcriptional antiterminator NusG</fullName>
    </submittedName>
</protein>
<evidence type="ECO:0000256" key="1">
    <source>
        <dbReference type="ARBA" id="ARBA00022814"/>
    </source>
</evidence>
<proteinExistence type="predicted"/>
<dbReference type="CDD" id="cd06091">
    <property type="entry name" value="KOW_NusG"/>
    <property type="match status" value="1"/>
</dbReference>
<evidence type="ECO:0000256" key="3">
    <source>
        <dbReference type="ARBA" id="ARBA00023163"/>
    </source>
</evidence>
<evidence type="ECO:0000259" key="4">
    <source>
        <dbReference type="SMART" id="SM00738"/>
    </source>
</evidence>
<dbReference type="Proteomes" id="UP000251956">
    <property type="component" value="Unassembled WGS sequence"/>
</dbReference>
<dbReference type="PANTHER" id="PTHR30265:SF4">
    <property type="entry name" value="KOW MOTIF FAMILY PROTEIN, EXPRESSED"/>
    <property type="match status" value="1"/>
</dbReference>
<dbReference type="InterPro" id="IPR043425">
    <property type="entry name" value="NusG-like"/>
</dbReference>
<keyword evidence="1" id="KW-0889">Transcription antitermination</keyword>
<dbReference type="InterPro" id="IPR036735">
    <property type="entry name" value="NGN_dom_sf"/>
</dbReference>
<dbReference type="AlphaFoldDB" id="A0A330H1Z2"/>
<dbReference type="Pfam" id="PF02357">
    <property type="entry name" value="NusG"/>
    <property type="match status" value="1"/>
</dbReference>
<dbReference type="SUPFAM" id="SSF50104">
    <property type="entry name" value="Translation proteins SH3-like domain"/>
    <property type="match status" value="1"/>
</dbReference>
<dbReference type="GO" id="GO:0006354">
    <property type="term" value="P:DNA-templated transcription elongation"/>
    <property type="evidence" value="ECO:0007669"/>
    <property type="project" value="InterPro"/>
</dbReference>
<dbReference type="Gene3D" id="3.30.70.940">
    <property type="entry name" value="NusG, N-terminal domain"/>
    <property type="match status" value="1"/>
</dbReference>
<evidence type="ECO:0000313" key="5">
    <source>
        <dbReference type="EMBL" id="RAZ76455.1"/>
    </source>
</evidence>
<dbReference type="SMART" id="SM00738">
    <property type="entry name" value="NGN"/>
    <property type="match status" value="1"/>
</dbReference>
<gene>
    <name evidence="5" type="ORF">DPM35_13835</name>
</gene>
<evidence type="ECO:0000256" key="2">
    <source>
        <dbReference type="ARBA" id="ARBA00023015"/>
    </source>
</evidence>
<dbReference type="InterPro" id="IPR006645">
    <property type="entry name" value="NGN-like_dom"/>
</dbReference>
<name>A0A330H1Z2_9HYPH</name>
<keyword evidence="6" id="KW-1185">Reference proteome</keyword>
<dbReference type="InterPro" id="IPR008991">
    <property type="entry name" value="Translation_prot_SH3-like_sf"/>
</dbReference>
<dbReference type="Gene3D" id="2.30.30.30">
    <property type="match status" value="1"/>
</dbReference>
<comment type="caution">
    <text evidence="5">The sequence shown here is derived from an EMBL/GenBank/DDBJ whole genome shotgun (WGS) entry which is preliminary data.</text>
</comment>
<reference evidence="6" key="1">
    <citation type="submission" date="2018-06" db="EMBL/GenBank/DDBJ databases">
        <authorList>
            <person name="Helene L.C."/>
            <person name="Dall'Agnol R."/>
            <person name="Delamuta J.R."/>
            <person name="Hungria M."/>
        </authorList>
    </citation>
    <scope>NUCLEOTIDE SEQUENCE [LARGE SCALE GENOMIC DNA]</scope>
    <source>
        <strain evidence="6">CNPSo 3140</strain>
    </source>
</reference>
<organism evidence="5 6">
    <name type="scientific">Mesorhizobium atlanticum</name>
    <dbReference type="NCBI Taxonomy" id="2233532"/>
    <lineage>
        <taxon>Bacteria</taxon>
        <taxon>Pseudomonadati</taxon>
        <taxon>Pseudomonadota</taxon>
        <taxon>Alphaproteobacteria</taxon>
        <taxon>Hyphomicrobiales</taxon>
        <taxon>Phyllobacteriaceae</taxon>
        <taxon>Mesorhizobium</taxon>
    </lineage>
</organism>